<organism evidence="2 3">
    <name type="scientific">Colletotrichum orbiculare (strain 104-T / ATCC 96160 / CBS 514.97 / LARS 414 / MAFF 240422)</name>
    <name type="common">Cucumber anthracnose fungus</name>
    <name type="synonym">Colletotrichum lagenarium</name>
    <dbReference type="NCBI Taxonomy" id="1213857"/>
    <lineage>
        <taxon>Eukaryota</taxon>
        <taxon>Fungi</taxon>
        <taxon>Dikarya</taxon>
        <taxon>Ascomycota</taxon>
        <taxon>Pezizomycotina</taxon>
        <taxon>Sordariomycetes</taxon>
        <taxon>Hypocreomycetidae</taxon>
        <taxon>Glomerellales</taxon>
        <taxon>Glomerellaceae</taxon>
        <taxon>Colletotrichum</taxon>
        <taxon>Colletotrichum orbiculare species complex</taxon>
    </lineage>
</organism>
<dbReference type="EMBL" id="AMCV02000011">
    <property type="protein sequence ID" value="TDZ22178.1"/>
    <property type="molecule type" value="Genomic_DNA"/>
</dbReference>
<gene>
    <name evidence="2" type="ORF">Cob_v004926</name>
</gene>
<dbReference type="AlphaFoldDB" id="A0A484FVX7"/>
<keyword evidence="1" id="KW-0732">Signal</keyword>
<dbReference type="Proteomes" id="UP000014480">
    <property type="component" value="Unassembled WGS sequence"/>
</dbReference>
<comment type="caution">
    <text evidence="2">The sequence shown here is derived from an EMBL/GenBank/DDBJ whole genome shotgun (WGS) entry which is preliminary data.</text>
</comment>
<feature type="signal peptide" evidence="1">
    <location>
        <begin position="1"/>
        <end position="21"/>
    </location>
</feature>
<reference evidence="3" key="2">
    <citation type="journal article" date="2019" name="Mol. Plant Microbe Interact.">
        <title>Genome sequence resources for four phytopathogenic fungi from the Colletotrichum orbiculare species complex.</title>
        <authorList>
            <person name="Gan P."/>
            <person name="Tsushima A."/>
            <person name="Narusaka M."/>
            <person name="Narusaka Y."/>
            <person name="Takano Y."/>
            <person name="Kubo Y."/>
            <person name="Shirasu K."/>
        </authorList>
    </citation>
    <scope>GENOME REANNOTATION</scope>
    <source>
        <strain evidence="3">104-T / ATCC 96160 / CBS 514.97 / LARS 414 / MAFF 240422</strain>
    </source>
</reference>
<feature type="chain" id="PRO_5019765786" evidence="1">
    <location>
        <begin position="22"/>
        <end position="72"/>
    </location>
</feature>
<evidence type="ECO:0000256" key="1">
    <source>
        <dbReference type="SAM" id="SignalP"/>
    </source>
</evidence>
<name>A0A484FVX7_COLOR</name>
<evidence type="ECO:0000313" key="2">
    <source>
        <dbReference type="EMBL" id="TDZ22178.1"/>
    </source>
</evidence>
<accession>A0A484FVX7</accession>
<reference evidence="3" key="1">
    <citation type="journal article" date="2013" name="New Phytol.">
        <title>Comparative genomic and transcriptomic analyses reveal the hemibiotrophic stage shift of Colletotrichum fungi.</title>
        <authorList>
            <person name="Gan P."/>
            <person name="Ikeda K."/>
            <person name="Irieda H."/>
            <person name="Narusaka M."/>
            <person name="O'Connell R.J."/>
            <person name="Narusaka Y."/>
            <person name="Takano Y."/>
            <person name="Kubo Y."/>
            <person name="Shirasu K."/>
        </authorList>
    </citation>
    <scope>NUCLEOTIDE SEQUENCE [LARGE SCALE GENOMIC DNA]</scope>
    <source>
        <strain evidence="3">104-T / ATCC 96160 / CBS 514.97 / LARS 414 / MAFF 240422</strain>
    </source>
</reference>
<sequence>MFSKNILVIATTLLLAISVYQWQDRVRPRLYQRSQHQVLRRGYSWLPRWLSTDIMGLSGTSTRSLGGFEQSG</sequence>
<evidence type="ECO:0000313" key="3">
    <source>
        <dbReference type="Proteomes" id="UP000014480"/>
    </source>
</evidence>
<keyword evidence="3" id="KW-1185">Reference proteome</keyword>
<proteinExistence type="predicted"/>
<protein>
    <submittedName>
        <fullName evidence="2">Uncharacterized protein</fullName>
    </submittedName>
</protein>